<proteinExistence type="predicted"/>
<dbReference type="Proteomes" id="UP001501367">
    <property type="component" value="Unassembled WGS sequence"/>
</dbReference>
<comment type="caution">
    <text evidence="2">The sequence shown here is derived from an EMBL/GenBank/DDBJ whole genome shotgun (WGS) entry which is preliminary data.</text>
</comment>
<keyword evidence="3" id="KW-1185">Reference proteome</keyword>
<evidence type="ECO:0000313" key="3">
    <source>
        <dbReference type="Proteomes" id="UP001501367"/>
    </source>
</evidence>
<dbReference type="InterPro" id="IPR046621">
    <property type="entry name" value="DUF6734"/>
</dbReference>
<accession>A0ABP7FPK1</accession>
<organism evidence="2 3">
    <name type="scientific">Flavobacterium ginsengisoli</name>
    <dbReference type="NCBI Taxonomy" id="871694"/>
    <lineage>
        <taxon>Bacteria</taxon>
        <taxon>Pseudomonadati</taxon>
        <taxon>Bacteroidota</taxon>
        <taxon>Flavobacteriia</taxon>
        <taxon>Flavobacteriales</taxon>
        <taxon>Flavobacteriaceae</taxon>
        <taxon>Flavobacterium</taxon>
    </lineage>
</organism>
<dbReference type="EMBL" id="BAABDT010000006">
    <property type="protein sequence ID" value="GAA3744512.1"/>
    <property type="molecule type" value="Genomic_DNA"/>
</dbReference>
<evidence type="ECO:0000259" key="1">
    <source>
        <dbReference type="Pfam" id="PF20508"/>
    </source>
</evidence>
<dbReference type="RefSeq" id="WP_345159292.1">
    <property type="nucleotide sequence ID" value="NZ_BAABDT010000006.1"/>
</dbReference>
<sequence length="446" mass="53182">MKIIQSFWSGNQNDFSNACGWESYRYNWMSWILSCYQLVKYHKNVELYTDAFGYKILIEKLKLPYTKVHVVLDEVNHYPKDFWAIAKIKTFQQQEEPFLHVDGDVFVWESLTNHFHESNLVVQSMEVTDYYYQNIWSNIYPELEYLPKELAEFHNDKTNVSFNMGIVGGNNVEFFKNYCSKSFEFVNLNKKSWSRINGLHYNVFFEQLLFCKYAQSKKQEVDFLFPEIPIDNEYFGFADFHEVPHKTYLHLLGNYKKEPAVCKFMELYLMKNYPEAYSNLGAVINEFTGSSSENDYLNPEFIQRLECEFQIEIRKNSFSSGNFLLKRDLNNSGLHQRIEELFLKRENFSIVKLKGFEFKRNTSPETDELDYLVIEEINSAERKYKLDEFDEILLDELQNPILYSDLLNVMKEYLEEHNEESLNELSDVLNAKLKNYIKLKIISIYN</sequence>
<protein>
    <recommendedName>
        <fullName evidence="1">DUF6734 domain-containing protein</fullName>
    </recommendedName>
</protein>
<name>A0ABP7FPK1_9FLAO</name>
<dbReference type="Pfam" id="PF20508">
    <property type="entry name" value="DUF6734"/>
    <property type="match status" value="1"/>
</dbReference>
<feature type="domain" description="DUF6734" evidence="1">
    <location>
        <begin position="1"/>
        <end position="280"/>
    </location>
</feature>
<evidence type="ECO:0000313" key="2">
    <source>
        <dbReference type="EMBL" id="GAA3744512.1"/>
    </source>
</evidence>
<gene>
    <name evidence="2" type="ORF">GCM10022422_30750</name>
</gene>
<reference evidence="3" key="1">
    <citation type="journal article" date="2019" name="Int. J. Syst. Evol. Microbiol.">
        <title>The Global Catalogue of Microorganisms (GCM) 10K type strain sequencing project: providing services to taxonomists for standard genome sequencing and annotation.</title>
        <authorList>
            <consortium name="The Broad Institute Genomics Platform"/>
            <consortium name="The Broad Institute Genome Sequencing Center for Infectious Disease"/>
            <person name="Wu L."/>
            <person name="Ma J."/>
        </authorList>
    </citation>
    <scope>NUCLEOTIDE SEQUENCE [LARGE SCALE GENOMIC DNA]</scope>
    <source>
        <strain evidence="3">JCM 17336</strain>
    </source>
</reference>